<comment type="caution">
    <text evidence="1">The sequence shown here is derived from an EMBL/GenBank/DDBJ whole genome shotgun (WGS) entry which is preliminary data.</text>
</comment>
<evidence type="ECO:0000313" key="1">
    <source>
        <dbReference type="EMBL" id="KAK3077983.1"/>
    </source>
</evidence>
<protein>
    <submittedName>
        <fullName evidence="1">Uncharacterized protein</fullName>
    </submittedName>
</protein>
<evidence type="ECO:0000313" key="2">
    <source>
        <dbReference type="Proteomes" id="UP001186974"/>
    </source>
</evidence>
<proteinExistence type="predicted"/>
<name>A0ACC3DN17_9PEZI</name>
<reference evidence="1" key="1">
    <citation type="submission" date="2024-09" db="EMBL/GenBank/DDBJ databases">
        <title>Black Yeasts Isolated from many extreme environments.</title>
        <authorList>
            <person name="Coleine C."/>
            <person name="Stajich J.E."/>
            <person name="Selbmann L."/>
        </authorList>
    </citation>
    <scope>NUCLEOTIDE SEQUENCE</scope>
    <source>
        <strain evidence="1">CCFEE 5737</strain>
    </source>
</reference>
<organism evidence="1 2">
    <name type="scientific">Coniosporium uncinatum</name>
    <dbReference type="NCBI Taxonomy" id="93489"/>
    <lineage>
        <taxon>Eukaryota</taxon>
        <taxon>Fungi</taxon>
        <taxon>Dikarya</taxon>
        <taxon>Ascomycota</taxon>
        <taxon>Pezizomycotina</taxon>
        <taxon>Dothideomycetes</taxon>
        <taxon>Dothideomycetes incertae sedis</taxon>
        <taxon>Coniosporium</taxon>
    </lineage>
</organism>
<dbReference type="Proteomes" id="UP001186974">
    <property type="component" value="Unassembled WGS sequence"/>
</dbReference>
<dbReference type="EMBL" id="JAWDJW010002312">
    <property type="protein sequence ID" value="KAK3077983.1"/>
    <property type="molecule type" value="Genomic_DNA"/>
</dbReference>
<accession>A0ACC3DN17</accession>
<gene>
    <name evidence="1" type="ORF">LTS18_008748</name>
</gene>
<sequence>VEDPEKRIQAMRMAINELPRSHRDTLEFLIFHLARVIDKQSENLMTATNLAVVFAPTIMRPESIAREMTDMQAQRIVVQSLLENNKSVFGEEE</sequence>
<keyword evidence="2" id="KW-1185">Reference proteome</keyword>
<feature type="non-terminal residue" evidence="1">
    <location>
        <position position="1"/>
    </location>
</feature>